<name>A0A645H9M8_9ZZZZ</name>
<gene>
    <name evidence="2" type="ORF">SDC9_182723</name>
</gene>
<reference evidence="2" key="1">
    <citation type="submission" date="2019-08" db="EMBL/GenBank/DDBJ databases">
        <authorList>
            <person name="Kucharzyk K."/>
            <person name="Murdoch R.W."/>
            <person name="Higgins S."/>
            <person name="Loffler F."/>
        </authorList>
    </citation>
    <scope>NUCLEOTIDE SEQUENCE</scope>
</reference>
<proteinExistence type="predicted"/>
<sequence length="90" mass="10172">MNTIDVPEVEAKFAYLDPEEMRCMINNLICRDGDCRRCSFVSDGSLSYLTDSICNELELIRYLLGEDFDDEDDESSCGCGCSCDSEDEKD</sequence>
<organism evidence="2">
    <name type="scientific">bioreactor metagenome</name>
    <dbReference type="NCBI Taxonomy" id="1076179"/>
    <lineage>
        <taxon>unclassified sequences</taxon>
        <taxon>metagenomes</taxon>
        <taxon>ecological metagenomes</taxon>
    </lineage>
</organism>
<protein>
    <submittedName>
        <fullName evidence="2">Uncharacterized protein</fullName>
    </submittedName>
</protein>
<evidence type="ECO:0000313" key="2">
    <source>
        <dbReference type="EMBL" id="MPN35226.1"/>
    </source>
</evidence>
<comment type="caution">
    <text evidence="2">The sequence shown here is derived from an EMBL/GenBank/DDBJ whole genome shotgun (WGS) entry which is preliminary data.</text>
</comment>
<dbReference type="EMBL" id="VSSQ01088672">
    <property type="protein sequence ID" value="MPN35226.1"/>
    <property type="molecule type" value="Genomic_DNA"/>
</dbReference>
<dbReference type="AlphaFoldDB" id="A0A645H9M8"/>
<evidence type="ECO:0000256" key="1">
    <source>
        <dbReference type="SAM" id="MobiDB-lite"/>
    </source>
</evidence>
<feature type="region of interest" description="Disordered" evidence="1">
    <location>
        <begin position="70"/>
        <end position="90"/>
    </location>
</feature>
<accession>A0A645H9M8</accession>